<feature type="transmembrane region" description="Helical" evidence="2">
    <location>
        <begin position="90"/>
        <end position="109"/>
    </location>
</feature>
<keyword evidence="4" id="KW-1185">Reference proteome</keyword>
<feature type="region of interest" description="Disordered" evidence="1">
    <location>
        <begin position="1"/>
        <end position="53"/>
    </location>
</feature>
<dbReference type="EMBL" id="BSDT01000001">
    <property type="protein sequence ID" value="GLI41014.1"/>
    <property type="molecule type" value="Genomic_DNA"/>
</dbReference>
<evidence type="ECO:0000313" key="3">
    <source>
        <dbReference type="EMBL" id="GLI41014.1"/>
    </source>
</evidence>
<keyword evidence="2" id="KW-1133">Transmembrane helix</keyword>
<comment type="caution">
    <text evidence="3">The sequence shown here is derived from an EMBL/GenBank/DDBJ whole genome shotgun (WGS) entry which is preliminary data.</text>
</comment>
<sequence length="648" mass="70163">MGETAPSEDRENTMATPAPDTEPAAAREPEAPTPARGGAEAPRTGTGDSNIKDHERWQRFAGGEDPPETHRPGRWRALGRALRRAARSEWTLAGLCSVLLALAMTWPLARHLTERIPHDTGDPLLLTYILGWVGHVLRENPTGIWDTNSFWPLDDAYLFTDTLMGYAPAALLITSPTSALVVYNVLYIGTFALAFLGAYALLRQLGARVAGSAVAAAAFAYAPWKLGQAGHLQVLSSGGIVLALAMLARGHGYSLRGGFKPERQRPGWILAGWLTALWQFSIGAGLGIPFVYLLLGIGVVVGLHWLAKRPRLRWQTLAANGIGGSVFTLGVLWIADKHAVVARAYPEALRDVEYISWFSPTWQSFIIAPEESRVWGAAHEAARAELTWAPEQALLVGFTLFALAVAGLIWSCWTGWQRVWLALGAAVVFAVAMGPNFLDDGSWAWALLYEYAPGWDAIRTPGRLAIYLTLILAVLAAGTLTRIADEADYVAHRARIDKRLKVKAPKRVHALLFLPIGLVLWEGLTVAPYMEVPEAPVDMSELEGPVLFLPAGGGDTRVQYWSIDGFPEVANGVAAFTPDEQAGIRSMSMGFPSEDAVDALREAGIETVVVLPGSLPGSDWAGLDTEAEPFGVEVERTETALIYDLNAD</sequence>
<organism evidence="3 4">
    <name type="scientific">Glycomyces algeriensis</name>
    <dbReference type="NCBI Taxonomy" id="256037"/>
    <lineage>
        <taxon>Bacteria</taxon>
        <taxon>Bacillati</taxon>
        <taxon>Actinomycetota</taxon>
        <taxon>Actinomycetes</taxon>
        <taxon>Glycomycetales</taxon>
        <taxon>Glycomycetaceae</taxon>
        <taxon>Glycomyces</taxon>
    </lineage>
</organism>
<feature type="compositionally biased region" description="Low complexity" evidence="1">
    <location>
        <begin position="15"/>
        <end position="24"/>
    </location>
</feature>
<keyword evidence="2" id="KW-0812">Transmembrane</keyword>
<keyword evidence="2" id="KW-0472">Membrane</keyword>
<feature type="transmembrane region" description="Helical" evidence="2">
    <location>
        <begin position="420"/>
        <end position="438"/>
    </location>
</feature>
<protein>
    <submittedName>
        <fullName evidence="3">Uncharacterized protein</fullName>
    </submittedName>
</protein>
<reference evidence="3" key="1">
    <citation type="submission" date="2022-12" db="EMBL/GenBank/DDBJ databases">
        <title>Reference genome sequencing for broad-spectrum identification of bacterial and archaeal isolates by mass spectrometry.</title>
        <authorList>
            <person name="Sekiguchi Y."/>
            <person name="Tourlousse D.M."/>
        </authorList>
    </citation>
    <scope>NUCLEOTIDE SEQUENCE</scope>
    <source>
        <strain evidence="3">LLR39Z86</strain>
    </source>
</reference>
<dbReference type="Proteomes" id="UP001144313">
    <property type="component" value="Unassembled WGS sequence"/>
</dbReference>
<feature type="transmembrane region" description="Helical" evidence="2">
    <location>
        <begin position="393"/>
        <end position="413"/>
    </location>
</feature>
<name>A0A9W6G4R2_9ACTN</name>
<feature type="transmembrane region" description="Helical" evidence="2">
    <location>
        <begin position="314"/>
        <end position="335"/>
    </location>
</feature>
<evidence type="ECO:0000256" key="2">
    <source>
        <dbReference type="SAM" id="Phobius"/>
    </source>
</evidence>
<dbReference type="RefSeq" id="WP_270118805.1">
    <property type="nucleotide sequence ID" value="NZ_BAAAOL010000014.1"/>
</dbReference>
<evidence type="ECO:0000313" key="4">
    <source>
        <dbReference type="Proteomes" id="UP001144313"/>
    </source>
</evidence>
<feature type="transmembrane region" description="Helical" evidence="2">
    <location>
        <begin position="464"/>
        <end position="484"/>
    </location>
</feature>
<feature type="transmembrane region" description="Helical" evidence="2">
    <location>
        <begin position="181"/>
        <end position="202"/>
    </location>
</feature>
<evidence type="ECO:0000256" key="1">
    <source>
        <dbReference type="SAM" id="MobiDB-lite"/>
    </source>
</evidence>
<gene>
    <name evidence="3" type="ORF">GALLR39Z86_08640</name>
</gene>
<proteinExistence type="predicted"/>
<accession>A0A9W6G4R2</accession>
<feature type="transmembrane region" description="Helical" evidence="2">
    <location>
        <begin position="508"/>
        <end position="530"/>
    </location>
</feature>
<dbReference type="AlphaFoldDB" id="A0A9W6G4R2"/>
<feature type="transmembrane region" description="Helical" evidence="2">
    <location>
        <begin position="290"/>
        <end position="307"/>
    </location>
</feature>